<dbReference type="Gene3D" id="3.40.50.10490">
    <property type="entry name" value="Glucose-6-phosphate isomerase like protein, domain 1"/>
    <property type="match status" value="1"/>
</dbReference>
<dbReference type="InterPro" id="IPR050099">
    <property type="entry name" value="SIS_GmhA/DiaA_subfam"/>
</dbReference>
<comment type="caution">
    <text evidence="2">The sequence shown here is derived from an EMBL/GenBank/DDBJ whole genome shotgun (WGS) entry which is preliminary data.</text>
</comment>
<dbReference type="Proteomes" id="UP000552644">
    <property type="component" value="Unassembled WGS sequence"/>
</dbReference>
<dbReference type="Pfam" id="PF13580">
    <property type="entry name" value="SIS_2"/>
    <property type="match status" value="1"/>
</dbReference>
<keyword evidence="3" id="KW-1185">Reference proteome</keyword>
<accession>A0A7W7VM42</accession>
<proteinExistence type="predicted"/>
<dbReference type="AlphaFoldDB" id="A0A7W7VM42"/>
<dbReference type="GO" id="GO:0016853">
    <property type="term" value="F:isomerase activity"/>
    <property type="evidence" value="ECO:0007669"/>
    <property type="project" value="UniProtKB-KW"/>
</dbReference>
<dbReference type="RefSeq" id="WP_184713926.1">
    <property type="nucleotide sequence ID" value="NZ_JACHJP010000002.1"/>
</dbReference>
<organism evidence="2 3">
    <name type="scientific">Streptosporangium saharense</name>
    <dbReference type="NCBI Taxonomy" id="1706840"/>
    <lineage>
        <taxon>Bacteria</taxon>
        <taxon>Bacillati</taxon>
        <taxon>Actinomycetota</taxon>
        <taxon>Actinomycetes</taxon>
        <taxon>Streptosporangiales</taxon>
        <taxon>Streptosporangiaceae</taxon>
        <taxon>Streptosporangium</taxon>
    </lineage>
</organism>
<dbReference type="InterPro" id="IPR046348">
    <property type="entry name" value="SIS_dom_sf"/>
</dbReference>
<evidence type="ECO:0000259" key="1">
    <source>
        <dbReference type="PROSITE" id="PS51464"/>
    </source>
</evidence>
<feature type="domain" description="SIS" evidence="1">
    <location>
        <begin position="73"/>
        <end position="228"/>
    </location>
</feature>
<reference evidence="2 3" key="1">
    <citation type="submission" date="2020-08" db="EMBL/GenBank/DDBJ databases">
        <title>Genomic Encyclopedia of Type Strains, Phase III (KMG-III): the genomes of soil and plant-associated and newly described type strains.</title>
        <authorList>
            <person name="Whitman W."/>
        </authorList>
    </citation>
    <scope>NUCLEOTIDE SEQUENCE [LARGE SCALE GENOMIC DNA]</scope>
    <source>
        <strain evidence="2 3">CECT 8840</strain>
    </source>
</reference>
<dbReference type="GO" id="GO:0097367">
    <property type="term" value="F:carbohydrate derivative binding"/>
    <property type="evidence" value="ECO:0007669"/>
    <property type="project" value="InterPro"/>
</dbReference>
<sequence length="234" mass="24403">MSTIEEPTAGTVPGLYPFPVPGRRIAAPARPDPGAALAEARRSAEEKAAEIVRLRWQVAEVAGDELAECAQEMAIRFAAGGRLFAFGNGGGSTDAQQVATAFLHPSHGLSLPALCLTSDVAVLTALSNDVGFDVVFARQLATLGRRGDIALGLSTSGGSFNVLRALEEAAHLGMLTIGLTGDQGGRMAGLGLLDYLFVIPSSSAHRVQEAQATVYHVLWELTQRALGVSPPDTD</sequence>
<name>A0A7W7VM42_9ACTN</name>
<dbReference type="InterPro" id="IPR001347">
    <property type="entry name" value="SIS_dom"/>
</dbReference>
<dbReference type="SUPFAM" id="SSF53697">
    <property type="entry name" value="SIS domain"/>
    <property type="match status" value="1"/>
</dbReference>
<dbReference type="InterPro" id="IPR035461">
    <property type="entry name" value="GmhA/DiaA"/>
</dbReference>
<dbReference type="GO" id="GO:1901135">
    <property type="term" value="P:carbohydrate derivative metabolic process"/>
    <property type="evidence" value="ECO:0007669"/>
    <property type="project" value="InterPro"/>
</dbReference>
<dbReference type="CDD" id="cd05006">
    <property type="entry name" value="SIS_GmhA"/>
    <property type="match status" value="1"/>
</dbReference>
<dbReference type="EC" id="5.3.1.28" evidence="2"/>
<keyword evidence="2" id="KW-0413">Isomerase</keyword>
<protein>
    <submittedName>
        <fullName evidence="2">D-sedoheptulose 7-phosphate isomerase</fullName>
        <ecNumber evidence="2">5.3.1.28</ecNumber>
    </submittedName>
</protein>
<gene>
    <name evidence="2" type="ORF">FHS44_002323</name>
</gene>
<evidence type="ECO:0000313" key="3">
    <source>
        <dbReference type="Proteomes" id="UP000552644"/>
    </source>
</evidence>
<dbReference type="PANTHER" id="PTHR30390">
    <property type="entry name" value="SEDOHEPTULOSE 7-PHOSPHATE ISOMERASE / DNAA INITIATOR-ASSOCIATING FACTOR FOR REPLICATION INITIATION"/>
    <property type="match status" value="1"/>
</dbReference>
<dbReference type="EMBL" id="JACHJP010000002">
    <property type="protein sequence ID" value="MBB4915238.1"/>
    <property type="molecule type" value="Genomic_DNA"/>
</dbReference>
<evidence type="ECO:0000313" key="2">
    <source>
        <dbReference type="EMBL" id="MBB4915238.1"/>
    </source>
</evidence>
<dbReference type="PROSITE" id="PS51464">
    <property type="entry name" value="SIS"/>
    <property type="match status" value="1"/>
</dbReference>